<reference evidence="3" key="1">
    <citation type="submission" date="2020-01" db="EMBL/GenBank/DDBJ databases">
        <authorList>
            <consortium name="DOE Joint Genome Institute"/>
            <person name="Haridas S."/>
            <person name="Albert R."/>
            <person name="Binder M."/>
            <person name="Bloem J."/>
            <person name="Labutti K."/>
            <person name="Salamov A."/>
            <person name="Andreopoulos B."/>
            <person name="Baker S.E."/>
            <person name="Barry K."/>
            <person name="Bills G."/>
            <person name="Bluhm B.H."/>
            <person name="Cannon C."/>
            <person name="Castanera R."/>
            <person name="Culley D.E."/>
            <person name="Daum C."/>
            <person name="Ezra D."/>
            <person name="Gonzalez J.B."/>
            <person name="Henrissat B."/>
            <person name="Kuo A."/>
            <person name="Liang C."/>
            <person name="Lipzen A."/>
            <person name="Lutzoni F."/>
            <person name="Magnuson J."/>
            <person name="Mondo S."/>
            <person name="Nolan M."/>
            <person name="Ohm R."/>
            <person name="Pangilinan J."/>
            <person name="Park H.-J."/>
            <person name="Ramirez L."/>
            <person name="Alfaro M."/>
            <person name="Sun H."/>
            <person name="Tritt A."/>
            <person name="Yoshinaga Y."/>
            <person name="Zwiers L.-H."/>
            <person name="Turgeon B.G."/>
            <person name="Goodwin S.B."/>
            <person name="Spatafora J.W."/>
            <person name="Crous P.W."/>
            <person name="Grigoriev I.V."/>
        </authorList>
    </citation>
    <scope>NUCLEOTIDE SEQUENCE</scope>
    <source>
        <strain evidence="3">IPT5</strain>
    </source>
</reference>
<feature type="compositionally biased region" description="Pro residues" evidence="1">
    <location>
        <begin position="103"/>
        <end position="112"/>
    </location>
</feature>
<proteinExistence type="predicted"/>
<dbReference type="Proteomes" id="UP000799423">
    <property type="component" value="Unassembled WGS sequence"/>
</dbReference>
<protein>
    <submittedName>
        <fullName evidence="3">Uncharacterized protein</fullName>
    </submittedName>
</protein>
<keyword evidence="2" id="KW-0472">Membrane</keyword>
<keyword evidence="2" id="KW-1133">Transmembrane helix</keyword>
<evidence type="ECO:0000313" key="4">
    <source>
        <dbReference type="Proteomes" id="UP000799423"/>
    </source>
</evidence>
<feature type="transmembrane region" description="Helical" evidence="2">
    <location>
        <begin position="231"/>
        <end position="249"/>
    </location>
</feature>
<sequence>MATSAPPSPSSMTSSPPPTAPQLSSLTVRPVRTDSMPSTPVQTPLHNTNEHTFSHHHPFAPTPDATTQPPPSPHTSPQQLHPISPTLRTPTSPSPSKNLTPISPRPLPPSPRAPLARNLFPLPPLPTTSGDAANFPPFPTALPPRPHPTRRGNLISRIFTRRPAHGEDIELGYTTTDTDINTTQSSSSNTYNDSNAATIPTTSLPPTHENHANNSAGYHRYVIQRRVALRFVWVLMLGVVLFMVVALTFQSVRDKGRVGAGSGKEAGEGVGGVVMGLS</sequence>
<feature type="region of interest" description="Disordered" evidence="1">
    <location>
        <begin position="1"/>
        <end position="150"/>
    </location>
</feature>
<gene>
    <name evidence="3" type="ORF">T440DRAFT_558737</name>
</gene>
<accession>A0A6A7AQS6</accession>
<organism evidence="3 4">
    <name type="scientific">Plenodomus tracheiphilus IPT5</name>
    <dbReference type="NCBI Taxonomy" id="1408161"/>
    <lineage>
        <taxon>Eukaryota</taxon>
        <taxon>Fungi</taxon>
        <taxon>Dikarya</taxon>
        <taxon>Ascomycota</taxon>
        <taxon>Pezizomycotina</taxon>
        <taxon>Dothideomycetes</taxon>
        <taxon>Pleosporomycetidae</taxon>
        <taxon>Pleosporales</taxon>
        <taxon>Pleosporineae</taxon>
        <taxon>Leptosphaeriaceae</taxon>
        <taxon>Plenodomus</taxon>
    </lineage>
</organism>
<feature type="compositionally biased region" description="Polar residues" evidence="1">
    <location>
        <begin position="35"/>
        <end position="47"/>
    </location>
</feature>
<evidence type="ECO:0000256" key="1">
    <source>
        <dbReference type="SAM" id="MobiDB-lite"/>
    </source>
</evidence>
<evidence type="ECO:0000256" key="2">
    <source>
        <dbReference type="SAM" id="Phobius"/>
    </source>
</evidence>
<evidence type="ECO:0000313" key="3">
    <source>
        <dbReference type="EMBL" id="KAF2845660.1"/>
    </source>
</evidence>
<feature type="compositionally biased region" description="Low complexity" evidence="1">
    <location>
        <begin position="1"/>
        <end position="14"/>
    </location>
</feature>
<name>A0A6A7AQS6_9PLEO</name>
<dbReference type="EMBL" id="MU006343">
    <property type="protein sequence ID" value="KAF2845660.1"/>
    <property type="molecule type" value="Genomic_DNA"/>
</dbReference>
<feature type="compositionally biased region" description="Pro residues" evidence="1">
    <location>
        <begin position="136"/>
        <end position="146"/>
    </location>
</feature>
<keyword evidence="2" id="KW-0812">Transmembrane</keyword>
<keyword evidence="4" id="KW-1185">Reference proteome</keyword>
<dbReference type="AlphaFoldDB" id="A0A6A7AQS6"/>
<feature type="compositionally biased region" description="Low complexity" evidence="1">
    <location>
        <begin position="75"/>
        <end position="96"/>
    </location>
</feature>